<dbReference type="GO" id="GO:0034388">
    <property type="term" value="C:Pwp2p-containing subcomplex of 90S preribosome"/>
    <property type="evidence" value="ECO:0007669"/>
    <property type="project" value="TreeGrafter"/>
</dbReference>
<gene>
    <name evidence="7" type="ORF">KGF57_004522</name>
</gene>
<dbReference type="InterPro" id="IPR011990">
    <property type="entry name" value="TPR-like_helical_dom_sf"/>
</dbReference>
<dbReference type="GO" id="GO:0032040">
    <property type="term" value="C:small-subunit processome"/>
    <property type="evidence" value="ECO:0007669"/>
    <property type="project" value="TreeGrafter"/>
</dbReference>
<evidence type="ECO:0000259" key="6">
    <source>
        <dbReference type="Pfam" id="PF08640"/>
    </source>
</evidence>
<evidence type="ECO:0000256" key="5">
    <source>
        <dbReference type="ARBA" id="ARBA00023242"/>
    </source>
</evidence>
<accession>A0AAD5BC58</accession>
<comment type="subcellular location">
    <subcellularLocation>
        <location evidence="1">Nucleus</location>
        <location evidence="1">Nucleolus</location>
    </subcellularLocation>
</comment>
<dbReference type="Pfam" id="PF23240">
    <property type="entry name" value="HAT_PRP39_N"/>
    <property type="match status" value="1"/>
</dbReference>
<dbReference type="SUPFAM" id="SSF48452">
    <property type="entry name" value="TPR-like"/>
    <property type="match status" value="1"/>
</dbReference>
<evidence type="ECO:0000313" key="7">
    <source>
        <dbReference type="EMBL" id="KAI5950012.1"/>
    </source>
</evidence>
<dbReference type="InterPro" id="IPR003107">
    <property type="entry name" value="HAT"/>
</dbReference>
<dbReference type="AlphaFoldDB" id="A0AAD5BC58"/>
<dbReference type="InterPro" id="IPR013949">
    <property type="entry name" value="Utp6"/>
</dbReference>
<evidence type="ECO:0000256" key="3">
    <source>
        <dbReference type="ARBA" id="ARBA00022552"/>
    </source>
</evidence>
<protein>
    <submittedName>
        <fullName evidence="7">UTP6</fullName>
    </submittedName>
</protein>
<dbReference type="PANTHER" id="PTHR23271:SF1">
    <property type="entry name" value="U3 SMALL NUCLEOLAR RNA-ASSOCIATED PROTEIN 6 HOMOLOG"/>
    <property type="match status" value="1"/>
</dbReference>
<organism evidence="7 8">
    <name type="scientific">Candida theae</name>
    <dbReference type="NCBI Taxonomy" id="1198502"/>
    <lineage>
        <taxon>Eukaryota</taxon>
        <taxon>Fungi</taxon>
        <taxon>Dikarya</taxon>
        <taxon>Ascomycota</taxon>
        <taxon>Saccharomycotina</taxon>
        <taxon>Pichiomycetes</taxon>
        <taxon>Debaryomycetaceae</taxon>
        <taxon>Candida/Lodderomyces clade</taxon>
        <taxon>Candida</taxon>
    </lineage>
</organism>
<comment type="similarity">
    <text evidence="2">Belongs to the UTP6 family.</text>
</comment>
<reference evidence="7 8" key="1">
    <citation type="journal article" date="2022" name="DNA Res.">
        <title>Genome analysis of five recently described species of the CUG-Ser clade uncovers Candida theae as a new hybrid lineage with pathogenic potential in the Candida parapsilosis species complex.</title>
        <authorList>
            <person name="Mixao V."/>
            <person name="Del Olmo V."/>
            <person name="Hegedusova E."/>
            <person name="Saus E."/>
            <person name="Pryszcz L."/>
            <person name="Cillingova A."/>
            <person name="Nosek J."/>
            <person name="Gabaldon T."/>
        </authorList>
    </citation>
    <scope>NUCLEOTIDE SEQUENCE [LARGE SCALE GENOMIC DNA]</scope>
    <source>
        <strain evidence="7 8">CBS 12239</strain>
    </source>
</reference>
<dbReference type="InterPro" id="IPR055347">
    <property type="entry name" value="UTP6_N"/>
</dbReference>
<dbReference type="GO" id="GO:0000462">
    <property type="term" value="P:maturation of SSU-rRNA from tricistronic rRNA transcript (SSU-rRNA, 5.8S rRNA, LSU-rRNA)"/>
    <property type="evidence" value="ECO:0007669"/>
    <property type="project" value="InterPro"/>
</dbReference>
<evidence type="ECO:0000313" key="8">
    <source>
        <dbReference type="Proteomes" id="UP001204833"/>
    </source>
</evidence>
<dbReference type="GeneID" id="76152566"/>
<keyword evidence="8" id="KW-1185">Reference proteome</keyword>
<evidence type="ECO:0000256" key="1">
    <source>
        <dbReference type="ARBA" id="ARBA00004604"/>
    </source>
</evidence>
<comment type="caution">
    <text evidence="7">The sequence shown here is derived from an EMBL/GenBank/DDBJ whole genome shotgun (WGS) entry which is preliminary data.</text>
</comment>
<keyword evidence="4" id="KW-0677">Repeat</keyword>
<evidence type="ECO:0000256" key="2">
    <source>
        <dbReference type="ARBA" id="ARBA00010734"/>
    </source>
</evidence>
<dbReference type="GO" id="GO:0030515">
    <property type="term" value="F:snoRNA binding"/>
    <property type="evidence" value="ECO:0007669"/>
    <property type="project" value="InterPro"/>
</dbReference>
<dbReference type="EMBL" id="JAIHNG010000161">
    <property type="protein sequence ID" value="KAI5950012.1"/>
    <property type="molecule type" value="Genomic_DNA"/>
</dbReference>
<proteinExistence type="inferred from homology"/>
<feature type="domain" description="U3 small nucleolar RNA-associated protein 6 N-terminal" evidence="6">
    <location>
        <begin position="9"/>
        <end position="95"/>
    </location>
</feature>
<sequence>MADKVRYYLEQSVPELEDLKVKGLFDKNEITMIMRRRTDFEHRITGRGSRPRDFLKYSEFENNLEKLRKKRYARLSKVGLVDTKASISDWAGVRRIMFILDRGTKRFPGDQQLWAEYLSYAKENGAIKVIYKIYSRLLQLQPRNIDAWLSAAKYEFEVNGNAKGTRLLFQRGLRLNPESTTLWLSYAQFELTYISKLLARRKLLGLLTETEAEEKKETEDMMVLPQAETKLNLPDADMNMLGSPETNPALKGDVFLAIFDECAKARGFEAVEKFLQLIDQFEDLDRDYLYNHVLNYIQREYPDDIRTIFIDITLPIRTTNDGLQLSVNKFLAYKAKSPNKELTNMFVNRLMQVEGNDKIKSLIQAIIKKINLV</sequence>
<keyword evidence="5" id="KW-0539">Nucleus</keyword>
<dbReference type="Pfam" id="PF08640">
    <property type="entry name" value="U3_assoc_6"/>
    <property type="match status" value="1"/>
</dbReference>
<name>A0AAD5BC58_9ASCO</name>
<dbReference type="Gene3D" id="1.25.40.10">
    <property type="entry name" value="Tetratricopeptide repeat domain"/>
    <property type="match status" value="1"/>
</dbReference>
<dbReference type="Proteomes" id="UP001204833">
    <property type="component" value="Unassembled WGS sequence"/>
</dbReference>
<dbReference type="PANTHER" id="PTHR23271">
    <property type="entry name" value="HEPATOCELLULAR CARCINOMA-ASSOCIATED ANTIGEN 66"/>
    <property type="match status" value="1"/>
</dbReference>
<evidence type="ECO:0000256" key="4">
    <source>
        <dbReference type="ARBA" id="ARBA00022737"/>
    </source>
</evidence>
<keyword evidence="3" id="KW-0698">rRNA processing</keyword>
<dbReference type="RefSeq" id="XP_051607059.1">
    <property type="nucleotide sequence ID" value="XM_051754041.1"/>
</dbReference>
<dbReference type="SMART" id="SM00386">
    <property type="entry name" value="HAT"/>
    <property type="match status" value="3"/>
</dbReference>